<keyword evidence="2" id="KW-1185">Reference proteome</keyword>
<organism evidence="1 2">
    <name type="scientific">Dyadobacter pollutisoli</name>
    <dbReference type="NCBI Taxonomy" id="2910158"/>
    <lineage>
        <taxon>Bacteria</taxon>
        <taxon>Pseudomonadati</taxon>
        <taxon>Bacteroidota</taxon>
        <taxon>Cytophagia</taxon>
        <taxon>Cytophagales</taxon>
        <taxon>Spirosomataceae</taxon>
        <taxon>Dyadobacter</taxon>
    </lineage>
</organism>
<evidence type="ECO:0000313" key="2">
    <source>
        <dbReference type="Proteomes" id="UP001164653"/>
    </source>
</evidence>
<dbReference type="Proteomes" id="UP001164653">
    <property type="component" value="Chromosome"/>
</dbReference>
<accession>A0A9E8NCE5</accession>
<dbReference type="RefSeq" id="WP_244818804.1">
    <property type="nucleotide sequence ID" value="NZ_CP112998.1"/>
</dbReference>
<proteinExistence type="predicted"/>
<reference evidence="1" key="1">
    <citation type="submission" date="2022-11" db="EMBL/GenBank/DDBJ databases">
        <title>Dyadobacter pollutisoli sp. nov., isolated from plastic dumped soil.</title>
        <authorList>
            <person name="Kim J.M."/>
            <person name="Kim K.R."/>
            <person name="Lee J.K."/>
            <person name="Hao L."/>
            <person name="Jeon C.O."/>
        </authorList>
    </citation>
    <scope>NUCLEOTIDE SEQUENCE</scope>
    <source>
        <strain evidence="1">U1</strain>
    </source>
</reference>
<dbReference type="EMBL" id="CP112998">
    <property type="protein sequence ID" value="WAC14089.1"/>
    <property type="molecule type" value="Genomic_DNA"/>
</dbReference>
<evidence type="ECO:0000313" key="1">
    <source>
        <dbReference type="EMBL" id="WAC14089.1"/>
    </source>
</evidence>
<sequence length="50" mass="5635">MDLYLKGKTAPNPGLIDTGNIRRFFPADERKEFAGSEIPLGNFGQRQDRP</sequence>
<dbReference type="KEGG" id="dpf:ON006_09020"/>
<protein>
    <submittedName>
        <fullName evidence="1">Uncharacterized protein</fullName>
    </submittedName>
</protein>
<name>A0A9E8NCE5_9BACT</name>
<gene>
    <name evidence="1" type="ORF">ON006_09020</name>
</gene>
<dbReference type="AlphaFoldDB" id="A0A9E8NCE5"/>